<sequence length="287" mass="31084">MSSAPVFCMGGGGFTMEPGRPELDAYILSLAPVHRPRILFLPTASGDPQDQIVRFGRVFGSWPCRPRILSLFHLEDDLDEPLEHLVLSQDIIYVGGGSMRNLLALWRAHGVADLLLEANRRGTVLAGLSAGAMCWMQGGVSKSSGRPEAIDGLGLIPGSLSVHARQQPDRGVVYRDAVASGRLPDGWTADDYAGLLFVDGVLEEAVACRPDAGVVQVQRRRDGRLVETPVPVRRLEPVTSEHVEDAVARHTGEGPAPMDVRDELRLVRRIRGRALAGRPARGARRAS</sequence>
<dbReference type="GO" id="GO:0006508">
    <property type="term" value="P:proteolysis"/>
    <property type="evidence" value="ECO:0007669"/>
    <property type="project" value="UniProtKB-KW"/>
</dbReference>
<dbReference type="SUPFAM" id="SSF52317">
    <property type="entry name" value="Class I glutamine amidotransferase-like"/>
    <property type="match status" value="1"/>
</dbReference>
<reference evidence="5" key="1">
    <citation type="submission" date="2020-05" db="EMBL/GenBank/DDBJ databases">
        <authorList>
            <person name="Chiriac C."/>
            <person name="Salcher M."/>
            <person name="Ghai R."/>
            <person name="Kavagutti S V."/>
        </authorList>
    </citation>
    <scope>NUCLEOTIDE SEQUENCE</scope>
</reference>
<dbReference type="EMBL" id="CAFBMK010000330">
    <property type="protein sequence ID" value="CAB4949880.1"/>
    <property type="molecule type" value="Genomic_DNA"/>
</dbReference>
<evidence type="ECO:0000256" key="2">
    <source>
        <dbReference type="ARBA" id="ARBA00022670"/>
    </source>
</evidence>
<keyword evidence="4" id="KW-0720">Serine protease</keyword>
<dbReference type="InterPro" id="IPR029062">
    <property type="entry name" value="Class_I_gatase-like"/>
</dbReference>
<dbReference type="PANTHER" id="PTHR20842:SF0">
    <property type="entry name" value="ALPHA-ASPARTYL DIPEPTIDASE"/>
    <property type="match status" value="1"/>
</dbReference>
<keyword evidence="3" id="KW-0378">Hydrolase</keyword>
<proteinExistence type="inferred from homology"/>
<evidence type="ECO:0000313" key="5">
    <source>
        <dbReference type="EMBL" id="CAB4949880.1"/>
    </source>
</evidence>
<dbReference type="PANTHER" id="PTHR20842">
    <property type="entry name" value="PROTEASE S51 ALPHA-ASPARTYL DIPEPTIDASE"/>
    <property type="match status" value="1"/>
</dbReference>
<evidence type="ECO:0000256" key="1">
    <source>
        <dbReference type="ARBA" id="ARBA00006534"/>
    </source>
</evidence>
<dbReference type="AlphaFoldDB" id="A0A6J7K1I4"/>
<comment type="similarity">
    <text evidence="1">Belongs to the peptidase S51 family.</text>
</comment>
<dbReference type="GO" id="GO:0008236">
    <property type="term" value="F:serine-type peptidase activity"/>
    <property type="evidence" value="ECO:0007669"/>
    <property type="project" value="UniProtKB-KW"/>
</dbReference>
<evidence type="ECO:0000256" key="3">
    <source>
        <dbReference type="ARBA" id="ARBA00022801"/>
    </source>
</evidence>
<dbReference type="Pfam" id="PF03575">
    <property type="entry name" value="Peptidase_S51"/>
    <property type="match status" value="1"/>
</dbReference>
<keyword evidence="2" id="KW-0645">Protease</keyword>
<accession>A0A6J7K1I4</accession>
<dbReference type="CDD" id="cd03146">
    <property type="entry name" value="GAT1_Peptidase_E"/>
    <property type="match status" value="1"/>
</dbReference>
<evidence type="ECO:0000256" key="4">
    <source>
        <dbReference type="ARBA" id="ARBA00022825"/>
    </source>
</evidence>
<dbReference type="Gene3D" id="3.40.50.880">
    <property type="match status" value="1"/>
</dbReference>
<name>A0A6J7K1I4_9ZZZZ</name>
<gene>
    <name evidence="5" type="ORF">UFOPK3564_03433</name>
</gene>
<organism evidence="5">
    <name type="scientific">freshwater metagenome</name>
    <dbReference type="NCBI Taxonomy" id="449393"/>
    <lineage>
        <taxon>unclassified sequences</taxon>
        <taxon>metagenomes</taxon>
        <taxon>ecological metagenomes</taxon>
    </lineage>
</organism>
<dbReference type="InterPro" id="IPR005320">
    <property type="entry name" value="Peptidase_S51"/>
</dbReference>
<protein>
    <submittedName>
        <fullName evidence="5">Unannotated protein</fullName>
    </submittedName>
</protein>